<keyword evidence="3" id="KW-1133">Transmembrane helix</keyword>
<sequence length="364" mass="36861">MTGDGYLFDRFTLDADNRLLRRDGIAVDLSPRYLDALILLVTEAGTLVTKDRFLGEVWQGVPVTDEALTQCIRTLRRQLGDDAARPRFIVTVPKHGYRFVATVTRAATLPADDEPASPPAPPAHAPTDNLHDALMLGGAGTLGAGVAGIVGGLFYGSIMATQGTGQGAGAGGASVLLVLLWLTVVAAVVGGAGVSAGIAASRVAGARAWRIAGGALGGFAVGGIVKLLGLDAFNLLLGHAPDDITGAPEGLVLGGAVGLGAWLAGRTPSPRRGIACAAASGGAGALLILLLGGRMMGGSLDALARSFPASRLQLDRMGHLFGETGFGPVTRFATGMMEGALFAGCIVGAMMMVRKAATGRNVDA</sequence>
<evidence type="ECO:0000256" key="2">
    <source>
        <dbReference type="PROSITE-ProRule" id="PRU01091"/>
    </source>
</evidence>
<feature type="transmembrane region" description="Helical" evidence="3">
    <location>
        <begin position="175"/>
        <end position="199"/>
    </location>
</feature>
<dbReference type="EMBL" id="BAABBF010000011">
    <property type="protein sequence ID" value="GAA3722563.1"/>
    <property type="molecule type" value="Genomic_DNA"/>
</dbReference>
<feature type="transmembrane region" description="Helical" evidence="3">
    <location>
        <begin position="250"/>
        <end position="267"/>
    </location>
</feature>
<dbReference type="Gene3D" id="1.10.10.10">
    <property type="entry name" value="Winged helix-like DNA-binding domain superfamily/Winged helix DNA-binding domain"/>
    <property type="match status" value="1"/>
</dbReference>
<comment type="caution">
    <text evidence="5">The sequence shown here is derived from an EMBL/GenBank/DDBJ whole genome shotgun (WGS) entry which is preliminary data.</text>
</comment>
<keyword evidence="3" id="KW-0472">Membrane</keyword>
<evidence type="ECO:0000313" key="5">
    <source>
        <dbReference type="EMBL" id="GAA3722563.1"/>
    </source>
</evidence>
<feature type="transmembrane region" description="Helical" evidence="3">
    <location>
        <begin position="332"/>
        <end position="353"/>
    </location>
</feature>
<accession>A0ABP7ER85</accession>
<organism evidence="5 6">
    <name type="scientific">Sphingomonas cynarae</name>
    <dbReference type="NCBI Taxonomy" id="930197"/>
    <lineage>
        <taxon>Bacteria</taxon>
        <taxon>Pseudomonadati</taxon>
        <taxon>Pseudomonadota</taxon>
        <taxon>Alphaproteobacteria</taxon>
        <taxon>Sphingomonadales</taxon>
        <taxon>Sphingomonadaceae</taxon>
        <taxon>Sphingomonas</taxon>
    </lineage>
</organism>
<feature type="transmembrane region" description="Helical" evidence="3">
    <location>
        <begin position="211"/>
        <end position="230"/>
    </location>
</feature>
<dbReference type="Proteomes" id="UP001500523">
    <property type="component" value="Unassembled WGS sequence"/>
</dbReference>
<feature type="domain" description="OmpR/PhoB-type" evidence="4">
    <location>
        <begin position="3"/>
        <end position="101"/>
    </location>
</feature>
<proteinExistence type="predicted"/>
<dbReference type="InterPro" id="IPR016032">
    <property type="entry name" value="Sig_transdc_resp-reg_C-effctor"/>
</dbReference>
<evidence type="ECO:0000259" key="4">
    <source>
        <dbReference type="PROSITE" id="PS51755"/>
    </source>
</evidence>
<dbReference type="CDD" id="cd00383">
    <property type="entry name" value="trans_reg_C"/>
    <property type="match status" value="1"/>
</dbReference>
<dbReference type="PANTHER" id="PTHR47691:SF3">
    <property type="entry name" value="HTH-TYPE TRANSCRIPTIONAL REGULATOR RV0890C-RELATED"/>
    <property type="match status" value="1"/>
</dbReference>
<dbReference type="SUPFAM" id="SSF46894">
    <property type="entry name" value="C-terminal effector domain of the bipartite response regulators"/>
    <property type="match status" value="1"/>
</dbReference>
<dbReference type="RefSeq" id="WP_344694529.1">
    <property type="nucleotide sequence ID" value="NZ_BAABBF010000011.1"/>
</dbReference>
<dbReference type="PANTHER" id="PTHR47691">
    <property type="entry name" value="REGULATOR-RELATED"/>
    <property type="match status" value="1"/>
</dbReference>
<gene>
    <name evidence="5" type="ORF">GCM10022268_33420</name>
</gene>
<dbReference type="InterPro" id="IPR001867">
    <property type="entry name" value="OmpR/PhoB-type_DNA-bd"/>
</dbReference>
<feature type="transmembrane region" description="Helical" evidence="3">
    <location>
        <begin position="274"/>
        <end position="293"/>
    </location>
</feature>
<evidence type="ECO:0000256" key="3">
    <source>
        <dbReference type="SAM" id="Phobius"/>
    </source>
</evidence>
<evidence type="ECO:0000256" key="1">
    <source>
        <dbReference type="ARBA" id="ARBA00023125"/>
    </source>
</evidence>
<dbReference type="PROSITE" id="PS51755">
    <property type="entry name" value="OMPR_PHOB"/>
    <property type="match status" value="1"/>
</dbReference>
<keyword evidence="3" id="KW-0812">Transmembrane</keyword>
<feature type="transmembrane region" description="Helical" evidence="3">
    <location>
        <begin position="133"/>
        <end position="155"/>
    </location>
</feature>
<name>A0ABP7ER85_9SPHN</name>
<feature type="DNA-binding region" description="OmpR/PhoB-type" evidence="2">
    <location>
        <begin position="3"/>
        <end position="101"/>
    </location>
</feature>
<keyword evidence="1 2" id="KW-0238">DNA-binding</keyword>
<dbReference type="Pfam" id="PF00486">
    <property type="entry name" value="Trans_reg_C"/>
    <property type="match status" value="1"/>
</dbReference>
<protein>
    <recommendedName>
        <fullName evidence="4">OmpR/PhoB-type domain-containing protein</fullName>
    </recommendedName>
</protein>
<dbReference type="SMART" id="SM00862">
    <property type="entry name" value="Trans_reg_C"/>
    <property type="match status" value="1"/>
</dbReference>
<evidence type="ECO:0000313" key="6">
    <source>
        <dbReference type="Proteomes" id="UP001500523"/>
    </source>
</evidence>
<reference evidence="6" key="1">
    <citation type="journal article" date="2019" name="Int. J. Syst. Evol. Microbiol.">
        <title>The Global Catalogue of Microorganisms (GCM) 10K type strain sequencing project: providing services to taxonomists for standard genome sequencing and annotation.</title>
        <authorList>
            <consortium name="The Broad Institute Genomics Platform"/>
            <consortium name="The Broad Institute Genome Sequencing Center for Infectious Disease"/>
            <person name="Wu L."/>
            <person name="Ma J."/>
        </authorList>
    </citation>
    <scope>NUCLEOTIDE SEQUENCE [LARGE SCALE GENOMIC DNA]</scope>
    <source>
        <strain evidence="6">JCM 17498</strain>
    </source>
</reference>
<keyword evidence="6" id="KW-1185">Reference proteome</keyword>
<dbReference type="InterPro" id="IPR036388">
    <property type="entry name" value="WH-like_DNA-bd_sf"/>
</dbReference>